<dbReference type="ExpressionAtlas" id="A0A3L6DNG7">
    <property type="expression patterns" value="baseline and differential"/>
</dbReference>
<evidence type="ECO:0000256" key="12">
    <source>
        <dbReference type="RuleBase" id="RU362114"/>
    </source>
</evidence>
<feature type="domain" description="SAP" evidence="14">
    <location>
        <begin position="91"/>
        <end position="125"/>
    </location>
</feature>
<dbReference type="PROSITE" id="PS50800">
    <property type="entry name" value="SAP"/>
    <property type="match status" value="2"/>
</dbReference>
<dbReference type="Pfam" id="PF02877">
    <property type="entry name" value="PARP_reg"/>
    <property type="match status" value="2"/>
</dbReference>
<dbReference type="FunFam" id="1.10.720.30:FF:000023">
    <property type="entry name" value="Poly [ADP-ribose] polymerase"/>
    <property type="match status" value="1"/>
</dbReference>
<dbReference type="GO" id="GO:0005634">
    <property type="term" value="C:nucleus"/>
    <property type="evidence" value="ECO:0007669"/>
    <property type="project" value="UniProtKB-SubCell"/>
</dbReference>
<dbReference type="SMART" id="SM00773">
    <property type="entry name" value="WGR"/>
    <property type="match status" value="1"/>
</dbReference>
<dbReference type="Gene3D" id="1.10.720.30">
    <property type="entry name" value="SAP domain"/>
    <property type="match status" value="1"/>
</dbReference>
<keyword evidence="4 12" id="KW-0328">Glycosyltransferase</keyword>
<dbReference type="PANTHER" id="PTHR10459">
    <property type="entry name" value="DNA LIGASE"/>
    <property type="match status" value="1"/>
</dbReference>
<evidence type="ECO:0000256" key="7">
    <source>
        <dbReference type="ARBA" id="ARBA00023027"/>
    </source>
</evidence>
<evidence type="ECO:0000313" key="19">
    <source>
        <dbReference type="Proteomes" id="UP000251960"/>
    </source>
</evidence>
<feature type="domain" description="WGR" evidence="17">
    <location>
        <begin position="179"/>
        <end position="276"/>
    </location>
</feature>
<evidence type="ECO:0000256" key="9">
    <source>
        <dbReference type="ARBA" id="ARBA00024347"/>
    </source>
</evidence>
<dbReference type="Pfam" id="PF00644">
    <property type="entry name" value="PARP"/>
    <property type="match status" value="1"/>
</dbReference>
<dbReference type="CDD" id="cd08002">
    <property type="entry name" value="WGR_PARP3_like"/>
    <property type="match status" value="1"/>
</dbReference>
<keyword evidence="5 12" id="KW-0808">Transferase</keyword>
<dbReference type="SUPFAM" id="SSF142921">
    <property type="entry name" value="WGR domain-like"/>
    <property type="match status" value="1"/>
</dbReference>
<dbReference type="InterPro" id="IPR036361">
    <property type="entry name" value="SAP_dom_sf"/>
</dbReference>
<dbReference type="InterPro" id="IPR003034">
    <property type="entry name" value="SAP_dom"/>
</dbReference>
<evidence type="ECO:0000256" key="11">
    <source>
        <dbReference type="ARBA" id="ARBA00033987"/>
    </source>
</evidence>
<evidence type="ECO:0000259" key="14">
    <source>
        <dbReference type="PROSITE" id="PS50800"/>
    </source>
</evidence>
<dbReference type="GO" id="GO:0140806">
    <property type="term" value="F:NAD+-protein-aspartate ADP-ribosyltransferase activity"/>
    <property type="evidence" value="ECO:0007669"/>
    <property type="project" value="RHEA"/>
</dbReference>
<dbReference type="SUPFAM" id="SSF56399">
    <property type="entry name" value="ADP-ribosylation"/>
    <property type="match status" value="1"/>
</dbReference>
<comment type="catalytic activity">
    <reaction evidence="11">
        <text>NAD(+) + (ADP-D-ribosyl)n-acceptor = nicotinamide + (ADP-D-ribosyl)n+1-acceptor + H(+).</text>
        <dbReference type="EC" id="2.4.2.30"/>
    </reaction>
</comment>
<dbReference type="Proteomes" id="UP000251960">
    <property type="component" value="Chromosome 8"/>
</dbReference>
<dbReference type="Pfam" id="PF05406">
    <property type="entry name" value="WGR"/>
    <property type="match status" value="1"/>
</dbReference>
<dbReference type="InterPro" id="IPR036930">
    <property type="entry name" value="WGR_dom_sf"/>
</dbReference>
<evidence type="ECO:0000256" key="13">
    <source>
        <dbReference type="SAM" id="MobiDB-lite"/>
    </source>
</evidence>
<protein>
    <recommendedName>
        <fullName evidence="12">Poly [ADP-ribose] polymerase</fullName>
        <shortName evidence="12">PARP</shortName>
        <ecNumber evidence="12">2.4.2.-</ecNumber>
    </recommendedName>
</protein>
<dbReference type="Pfam" id="PF02037">
    <property type="entry name" value="SAP"/>
    <property type="match status" value="1"/>
</dbReference>
<dbReference type="Gene3D" id="3.90.228.10">
    <property type="match status" value="1"/>
</dbReference>
<comment type="caution">
    <text evidence="18">The sequence shown here is derived from an EMBL/GenBank/DDBJ whole genome shotgun (WGS) entry which is preliminary data.</text>
</comment>
<evidence type="ECO:0000256" key="2">
    <source>
        <dbReference type="ARBA" id="ARBA00000459"/>
    </source>
</evidence>
<feature type="region of interest" description="Disordered" evidence="13">
    <location>
        <begin position="404"/>
        <end position="436"/>
    </location>
</feature>
<dbReference type="InterPro" id="IPR036616">
    <property type="entry name" value="Poly(ADP-ribose)pol_reg_dom_sf"/>
</dbReference>
<evidence type="ECO:0000259" key="17">
    <source>
        <dbReference type="PROSITE" id="PS51977"/>
    </source>
</evidence>
<dbReference type="SUPFAM" id="SSF68906">
    <property type="entry name" value="SAP domain"/>
    <property type="match status" value="1"/>
</dbReference>
<keyword evidence="8" id="KW-0539">Nucleus</keyword>
<keyword evidence="6" id="KW-0548">Nucleotidyltransferase</keyword>
<comment type="catalytic activity">
    <reaction evidence="2">
        <text>L-glutamyl-[protein] + NAD(+) = 5-O-(ADP-D-ribosyl)-L-glutamyl-[protein] + nicotinamide</text>
        <dbReference type="Rhea" id="RHEA:58224"/>
        <dbReference type="Rhea" id="RHEA-COMP:10208"/>
        <dbReference type="Rhea" id="RHEA-COMP:15089"/>
        <dbReference type="ChEBI" id="CHEBI:17154"/>
        <dbReference type="ChEBI" id="CHEBI:29973"/>
        <dbReference type="ChEBI" id="CHEBI:57540"/>
        <dbReference type="ChEBI" id="CHEBI:142540"/>
    </reaction>
</comment>
<dbReference type="GO" id="GO:0016779">
    <property type="term" value="F:nucleotidyltransferase activity"/>
    <property type="evidence" value="ECO:0007669"/>
    <property type="project" value="UniProtKB-KW"/>
</dbReference>
<evidence type="ECO:0000256" key="1">
    <source>
        <dbReference type="ARBA" id="ARBA00000438"/>
    </source>
</evidence>
<dbReference type="GO" id="GO:0003950">
    <property type="term" value="F:NAD+ poly-ADP-ribosyltransferase activity"/>
    <property type="evidence" value="ECO:0007669"/>
    <property type="project" value="UniProtKB-UniRule"/>
</dbReference>
<evidence type="ECO:0000256" key="5">
    <source>
        <dbReference type="ARBA" id="ARBA00022679"/>
    </source>
</evidence>
<dbReference type="SMART" id="SM00513">
    <property type="entry name" value="SAP"/>
    <property type="match status" value="2"/>
</dbReference>
<dbReference type="PANTHER" id="PTHR10459:SF60">
    <property type="entry name" value="POLY [ADP-RIBOSE] POLYMERASE 2"/>
    <property type="match status" value="1"/>
</dbReference>
<evidence type="ECO:0000256" key="10">
    <source>
        <dbReference type="ARBA" id="ARBA00024945"/>
    </source>
</evidence>
<feature type="domain" description="PARP catalytic" evidence="15">
    <location>
        <begin position="610"/>
        <end position="858"/>
    </location>
</feature>
<dbReference type="PROSITE" id="PS51977">
    <property type="entry name" value="WGR"/>
    <property type="match status" value="1"/>
</dbReference>
<dbReference type="InterPro" id="IPR004102">
    <property type="entry name" value="Poly(ADP-ribose)pol_reg_dom"/>
</dbReference>
<comment type="function">
    <text evidence="10">Involved in the base excision repair (BER) pathway, by catalyzing the poly(ADP-ribosyl)ation of a limited number of acceptor proteins involved in chromatin architecture and in DNA metabolism. This modification follows DNA damages and appears as an obligatory step in a detection/signaling pathway leading to the reparation of DNA strand breaks.</text>
</comment>
<dbReference type="FunFam" id="2.20.140.10:FF:000001">
    <property type="entry name" value="Poly [ADP-ribose] polymerase"/>
    <property type="match status" value="1"/>
</dbReference>
<evidence type="ECO:0000259" key="15">
    <source>
        <dbReference type="PROSITE" id="PS51059"/>
    </source>
</evidence>
<dbReference type="Gene3D" id="2.20.140.10">
    <property type="entry name" value="WGR domain"/>
    <property type="match status" value="1"/>
</dbReference>
<dbReference type="PROSITE" id="PS51060">
    <property type="entry name" value="PARP_ALPHA_HD"/>
    <property type="match status" value="1"/>
</dbReference>
<reference evidence="18 19" key="1">
    <citation type="journal article" date="2018" name="Nat. Genet.">
        <title>Extensive intraspecific gene order and gene structural variations between Mo17 and other maize genomes.</title>
        <authorList>
            <person name="Sun S."/>
            <person name="Zhou Y."/>
            <person name="Chen J."/>
            <person name="Shi J."/>
            <person name="Zhao H."/>
            <person name="Zhao H."/>
            <person name="Song W."/>
            <person name="Zhang M."/>
            <person name="Cui Y."/>
            <person name="Dong X."/>
            <person name="Liu H."/>
            <person name="Ma X."/>
            <person name="Jiao Y."/>
            <person name="Wang B."/>
            <person name="Wei X."/>
            <person name="Stein J.C."/>
            <person name="Glaubitz J.C."/>
            <person name="Lu F."/>
            <person name="Yu G."/>
            <person name="Liang C."/>
            <person name="Fengler K."/>
            <person name="Li B."/>
            <person name="Rafalski A."/>
            <person name="Schnable P.S."/>
            <person name="Ware D.H."/>
            <person name="Buckler E.S."/>
            <person name="Lai J."/>
        </authorList>
    </citation>
    <scope>NUCLEOTIDE SEQUENCE [LARGE SCALE GENOMIC DNA]</scope>
    <source>
        <strain evidence="19">cv. Missouri 17</strain>
        <tissue evidence="18">Seedling</tissue>
    </source>
</reference>
<feature type="region of interest" description="Disordered" evidence="13">
    <location>
        <begin position="59"/>
        <end position="85"/>
    </location>
</feature>
<name>A0A3L6DNG7_MAIZE</name>
<organism evidence="18 19">
    <name type="scientific">Zea mays</name>
    <name type="common">Maize</name>
    <dbReference type="NCBI Taxonomy" id="4577"/>
    <lineage>
        <taxon>Eukaryota</taxon>
        <taxon>Viridiplantae</taxon>
        <taxon>Streptophyta</taxon>
        <taxon>Embryophyta</taxon>
        <taxon>Tracheophyta</taxon>
        <taxon>Spermatophyta</taxon>
        <taxon>Magnoliopsida</taxon>
        <taxon>Liliopsida</taxon>
        <taxon>Poales</taxon>
        <taxon>Poaceae</taxon>
        <taxon>PACMAD clade</taxon>
        <taxon>Panicoideae</taxon>
        <taxon>Andropogonodae</taxon>
        <taxon>Andropogoneae</taxon>
        <taxon>Tripsacinae</taxon>
        <taxon>Zea</taxon>
    </lineage>
</organism>
<dbReference type="EMBL" id="NCVQ01000009">
    <property type="protein sequence ID" value="PWZ10184.1"/>
    <property type="molecule type" value="Genomic_DNA"/>
</dbReference>
<comment type="subcellular location">
    <subcellularLocation>
        <location evidence="3">Nucleus</location>
    </subcellularLocation>
</comment>
<feature type="domain" description="SAP" evidence="14">
    <location>
        <begin position="2"/>
        <end position="36"/>
    </location>
</feature>
<comment type="catalytic activity">
    <reaction evidence="1">
        <text>L-aspartyl-[protein] + NAD(+) = 4-O-(ADP-D-ribosyl)-L-aspartyl-[protein] + nicotinamide</text>
        <dbReference type="Rhea" id="RHEA:54424"/>
        <dbReference type="Rhea" id="RHEA-COMP:9867"/>
        <dbReference type="Rhea" id="RHEA-COMP:13832"/>
        <dbReference type="ChEBI" id="CHEBI:17154"/>
        <dbReference type="ChEBI" id="CHEBI:29961"/>
        <dbReference type="ChEBI" id="CHEBI:57540"/>
        <dbReference type="ChEBI" id="CHEBI:138102"/>
    </reaction>
</comment>
<sequence length="858" mass="95426">MSARLRVAELRAELQRRGLDVSGTKPALVRRLDAAICEAEKAVVAAAPTSVANGYDVAVDGKRNGGNNKRKRSGDGGEEGNGDTCTDVTKLEGMSYRELQGLAKARGVAANGGKKDVIQRLLSATADPAAVADGGPQGEKEVIKGGDEEVEVKKEKMVTATKKGAAVLDQHIPDHIKVNYHVLQVGDEIYDATLNQTNVGDNNNKFYIIQVLESDAGGSFMVYNRWGRVGVRGQDKLHGPFPTRDQAIYEFEGKFHNKTNNHWSDRKNFKCYAKKYTWLEMDYGETEKEIFISLICNISMMKQRMVEIGYNAEKLPLGKLRKATILKGYHVLKRISDVISKADRRHLEQLTGSRQIDTSGSRILGYARMVADDVDGDGRLSLVEGIWVARGGRVGVARKTQMAAAGGGGEGPAVDGADDSRQRWRGRSEVDASVREEGADGVTTQEYVPVAIHGMVFNIVTIDYGCLPISREFYTVIPHDFGFRKMRDKWGWDLMILFPPVFGCGGKPTFICRCSWLIPYVSWAVSRFWTWGFYRAHPSLMVSFSVFDSRHITKVGVLMRASSRPSCFAAGEFIIDTPQKLKAKLEMVEALGEIEIATKLLEDDSSDQDDPLYARYKQLHCDFTPLEADSDEYSMIKSYLRNTHGKTHSGYTVDIVQIFKVSRHGETERFQKFASTRNRMLLWHGSRLSNWAGILSQGLRIAPPEAPVTGYMFGKGVYFADMFSKSANYCYASEACRSGVLLLCELLCHIETGSARLFCCKGFAEFMVALGDMNELLNADYDANNLPKGKLSTKGVGQTAPNMVESKVADDGVVVPLGEPKQEPSKRGGLLYNEYIVYNVDQIRMRYVLHVNFNFKRR</sequence>
<accession>A0A3L6DNG7</accession>
<evidence type="ECO:0000256" key="8">
    <source>
        <dbReference type="ARBA" id="ARBA00023242"/>
    </source>
</evidence>
<feature type="domain" description="PARP alpha-helical" evidence="16">
    <location>
        <begin position="281"/>
        <end position="602"/>
    </location>
</feature>
<dbReference type="InterPro" id="IPR050800">
    <property type="entry name" value="ARTD/PARP"/>
</dbReference>
<dbReference type="PROSITE" id="PS51059">
    <property type="entry name" value="PARP_CATALYTIC"/>
    <property type="match status" value="1"/>
</dbReference>
<dbReference type="CDD" id="cd01437">
    <property type="entry name" value="parp_like"/>
    <property type="match status" value="1"/>
</dbReference>
<dbReference type="AlphaFoldDB" id="A0A3L6DNG7"/>
<dbReference type="EC" id="2.4.2.-" evidence="12"/>
<dbReference type="InterPro" id="IPR008893">
    <property type="entry name" value="WGR_domain"/>
</dbReference>
<evidence type="ECO:0000313" key="18">
    <source>
        <dbReference type="EMBL" id="PWZ10184.1"/>
    </source>
</evidence>
<feature type="compositionally biased region" description="Basic and acidic residues" evidence="13">
    <location>
        <begin position="418"/>
        <end position="436"/>
    </location>
</feature>
<dbReference type="Gene3D" id="1.20.142.10">
    <property type="entry name" value="Poly(ADP-ribose) polymerase, regulatory domain"/>
    <property type="match status" value="2"/>
</dbReference>
<proteinExistence type="inferred from homology"/>
<comment type="similarity">
    <text evidence="9">Belongs to the ARTD/PARP family.</text>
</comment>
<evidence type="ECO:0000256" key="6">
    <source>
        <dbReference type="ARBA" id="ARBA00022695"/>
    </source>
</evidence>
<gene>
    <name evidence="18" type="primary">PARP2</name>
    <name evidence="18" type="ORF">Zm00014a_038423</name>
</gene>
<dbReference type="InterPro" id="IPR012317">
    <property type="entry name" value="Poly(ADP-ribose)pol_cat_dom"/>
</dbReference>
<evidence type="ECO:0000256" key="4">
    <source>
        <dbReference type="ARBA" id="ARBA00022676"/>
    </source>
</evidence>
<evidence type="ECO:0000259" key="16">
    <source>
        <dbReference type="PROSITE" id="PS51060"/>
    </source>
</evidence>
<dbReference type="GO" id="GO:0140807">
    <property type="term" value="F:NAD+-protein-glutamate ADP-ribosyltransferase activity"/>
    <property type="evidence" value="ECO:0007669"/>
    <property type="project" value="RHEA"/>
</dbReference>
<keyword evidence="7 12" id="KW-0520">NAD</keyword>
<dbReference type="SUPFAM" id="SSF47587">
    <property type="entry name" value="Domain of poly(ADP-ribose) polymerase"/>
    <property type="match status" value="2"/>
</dbReference>
<evidence type="ECO:0000256" key="3">
    <source>
        <dbReference type="ARBA" id="ARBA00004123"/>
    </source>
</evidence>